<dbReference type="GO" id="GO:0005886">
    <property type="term" value="C:plasma membrane"/>
    <property type="evidence" value="ECO:0007669"/>
    <property type="project" value="UniProtKB-UniRule"/>
</dbReference>
<comment type="catalytic activity">
    <reaction evidence="7">
        <text>a peptidoglycan chain = a peptidoglycan chain with N-acetyl-1,6-anhydromuramyl-[peptide] at the reducing end + a peptidoglycan chain with N-acetylglucosamine at the non-reducing end.</text>
        <dbReference type="EC" id="4.2.2.29"/>
    </reaction>
</comment>
<evidence type="ECO:0000256" key="3">
    <source>
        <dbReference type="ARBA" id="ARBA00022989"/>
    </source>
</evidence>
<reference evidence="8 9" key="1">
    <citation type="journal article" date="2016" name="Nat. Commun.">
        <title>Thousands of microbial genomes shed light on interconnected biogeochemical processes in an aquifer system.</title>
        <authorList>
            <person name="Anantharaman K."/>
            <person name="Brown C.T."/>
            <person name="Hug L.A."/>
            <person name="Sharon I."/>
            <person name="Castelle C.J."/>
            <person name="Probst A.J."/>
            <person name="Thomas B.C."/>
            <person name="Singh A."/>
            <person name="Wilkins M.J."/>
            <person name="Karaoz U."/>
            <person name="Brodie E.L."/>
            <person name="Williams K.H."/>
            <person name="Hubbard S.S."/>
            <person name="Banfield J.F."/>
        </authorList>
    </citation>
    <scope>NUCLEOTIDE SEQUENCE [LARGE SCALE GENOMIC DNA]</scope>
</reference>
<dbReference type="EC" id="4.2.2.29" evidence="7"/>
<organism evidence="8 9">
    <name type="scientific">Candidatus Taylorbacteria bacterium RIFCSPHIGHO2_12_FULL_45_16</name>
    <dbReference type="NCBI Taxonomy" id="1802315"/>
    <lineage>
        <taxon>Bacteria</taxon>
        <taxon>Candidatus Tayloriibacteriota</taxon>
    </lineage>
</organism>
<dbReference type="AlphaFoldDB" id="A0A1G2MZ97"/>
<accession>A0A1G2MZ97</accession>
<keyword evidence="1 7" id="KW-1003">Cell membrane</keyword>
<dbReference type="Gene3D" id="3.30.1490.480">
    <property type="entry name" value="Endolytic murein transglycosylase"/>
    <property type="match status" value="1"/>
</dbReference>
<comment type="caution">
    <text evidence="8">The sequence shown here is derived from an EMBL/GenBank/DDBJ whole genome shotgun (WGS) entry which is preliminary data.</text>
</comment>
<proteinExistence type="inferred from homology"/>
<dbReference type="PANTHER" id="PTHR30518:SF2">
    <property type="entry name" value="ENDOLYTIC MUREIN TRANSGLYCOSYLASE"/>
    <property type="match status" value="1"/>
</dbReference>
<name>A0A1G2MZ97_9BACT</name>
<dbReference type="InterPro" id="IPR003770">
    <property type="entry name" value="MLTG-like"/>
</dbReference>
<evidence type="ECO:0000256" key="4">
    <source>
        <dbReference type="ARBA" id="ARBA00023136"/>
    </source>
</evidence>
<evidence type="ECO:0000256" key="6">
    <source>
        <dbReference type="ARBA" id="ARBA00023316"/>
    </source>
</evidence>
<evidence type="ECO:0000256" key="2">
    <source>
        <dbReference type="ARBA" id="ARBA00022692"/>
    </source>
</evidence>
<comment type="function">
    <text evidence="7">Functions as a peptidoglycan terminase that cleaves nascent peptidoglycan strands endolytically to terminate their elongation.</text>
</comment>
<evidence type="ECO:0000313" key="9">
    <source>
        <dbReference type="Proteomes" id="UP000178089"/>
    </source>
</evidence>
<keyword evidence="5 7" id="KW-0456">Lyase</keyword>
<keyword evidence="4 7" id="KW-0472">Membrane</keyword>
<keyword evidence="3 7" id="KW-1133">Transmembrane helix</keyword>
<evidence type="ECO:0000256" key="1">
    <source>
        <dbReference type="ARBA" id="ARBA00022475"/>
    </source>
</evidence>
<dbReference type="PANTHER" id="PTHR30518">
    <property type="entry name" value="ENDOLYTIC MUREIN TRANSGLYCOSYLASE"/>
    <property type="match status" value="1"/>
</dbReference>
<keyword evidence="6 7" id="KW-0961">Cell wall biogenesis/degradation</keyword>
<keyword evidence="2 7" id="KW-0812">Transmembrane</keyword>
<dbReference type="GO" id="GO:0071555">
    <property type="term" value="P:cell wall organization"/>
    <property type="evidence" value="ECO:0007669"/>
    <property type="project" value="UniProtKB-KW"/>
</dbReference>
<evidence type="ECO:0000256" key="5">
    <source>
        <dbReference type="ARBA" id="ARBA00023239"/>
    </source>
</evidence>
<dbReference type="NCBIfam" id="TIGR00247">
    <property type="entry name" value="endolytic transglycosylase MltG"/>
    <property type="match status" value="1"/>
</dbReference>
<dbReference type="Pfam" id="PF02618">
    <property type="entry name" value="YceG"/>
    <property type="match status" value="1"/>
</dbReference>
<dbReference type="Proteomes" id="UP000178089">
    <property type="component" value="Unassembled WGS sequence"/>
</dbReference>
<sequence length="327" mass="36908">MMRKRINLPDFILKYKIAIAAILVLSLIFCAGVIVASIPPSSFPRNVIVRIDKDMTVSEAALILEEKGIIKSDFFYKIYIRLLHNGKGVQTGSYLFDEPQSALKVAYRTAYGVKNIEKIRLTIFEGMNSKELAALLKKNLPMFDVVNFLVQAKADEGYLFPETYFIDPDVEPSEVIGMMRRQFDVMVKPLKEGFATSTRSVKDIIIMASILEKEANNMTDRKIISGILWKRLDQGMALQIDVPFYYILNKGSNPLTLDDLATPSPYNTYLNKGLPPTPIANPGLDSIIAALYPTQTPHYFYLADKEGITHYAVTHDEHVANKLKYLK</sequence>
<dbReference type="EMBL" id="MHRT01000005">
    <property type="protein sequence ID" value="OHA29206.1"/>
    <property type="molecule type" value="Genomic_DNA"/>
</dbReference>
<evidence type="ECO:0000256" key="7">
    <source>
        <dbReference type="HAMAP-Rule" id="MF_02065"/>
    </source>
</evidence>
<evidence type="ECO:0000313" key="8">
    <source>
        <dbReference type="EMBL" id="OHA29206.1"/>
    </source>
</evidence>
<dbReference type="HAMAP" id="MF_02065">
    <property type="entry name" value="MltG"/>
    <property type="match status" value="1"/>
</dbReference>
<feature type="site" description="Important for catalytic activity" evidence="7">
    <location>
        <position position="214"/>
    </location>
</feature>
<dbReference type="GO" id="GO:0009252">
    <property type="term" value="P:peptidoglycan biosynthetic process"/>
    <property type="evidence" value="ECO:0007669"/>
    <property type="project" value="UniProtKB-UniRule"/>
</dbReference>
<protein>
    <recommendedName>
        <fullName evidence="7">Endolytic murein transglycosylase</fullName>
        <ecNumber evidence="7">4.2.2.29</ecNumber>
    </recommendedName>
    <alternativeName>
        <fullName evidence="7">Peptidoglycan lytic transglycosylase</fullName>
    </alternativeName>
    <alternativeName>
        <fullName evidence="7">Peptidoglycan polymerization terminase</fullName>
    </alternativeName>
</protein>
<dbReference type="GO" id="GO:0008932">
    <property type="term" value="F:lytic endotransglycosylase activity"/>
    <property type="evidence" value="ECO:0007669"/>
    <property type="project" value="UniProtKB-UniRule"/>
</dbReference>
<dbReference type="STRING" id="1802315.A3F51_01165"/>
<gene>
    <name evidence="7" type="primary">mltG</name>
    <name evidence="8" type="ORF">A3F51_01165</name>
</gene>
<comment type="similarity">
    <text evidence="7">Belongs to the transglycosylase MltG family.</text>
</comment>